<dbReference type="GO" id="GO:0019843">
    <property type="term" value="F:rRNA binding"/>
    <property type="evidence" value="ECO:0007669"/>
    <property type="project" value="UniProtKB-UniRule"/>
</dbReference>
<gene>
    <name evidence="7" type="primary">rplV</name>
    <name evidence="12" type="ORF">UV09_C0041G0007</name>
</gene>
<evidence type="ECO:0000256" key="6">
    <source>
        <dbReference type="ARBA" id="ARBA00035207"/>
    </source>
</evidence>
<evidence type="ECO:0000256" key="1">
    <source>
        <dbReference type="ARBA" id="ARBA00009451"/>
    </source>
</evidence>
<feature type="region of interest" description="Disordered" evidence="11">
    <location>
        <begin position="118"/>
        <end position="146"/>
    </location>
</feature>
<dbReference type="PANTHER" id="PTHR13501">
    <property type="entry name" value="CHLOROPLAST 50S RIBOSOMAL PROTEIN L22-RELATED"/>
    <property type="match status" value="1"/>
</dbReference>
<dbReference type="InterPro" id="IPR001063">
    <property type="entry name" value="Ribosomal_uL22"/>
</dbReference>
<evidence type="ECO:0000313" key="12">
    <source>
        <dbReference type="EMBL" id="KKS45375.1"/>
    </source>
</evidence>
<feature type="compositionally biased region" description="Basic and acidic residues" evidence="11">
    <location>
        <begin position="118"/>
        <end position="129"/>
    </location>
</feature>
<dbReference type="InterPro" id="IPR047867">
    <property type="entry name" value="Ribosomal_uL22_bac/org-type"/>
</dbReference>
<evidence type="ECO:0000313" key="13">
    <source>
        <dbReference type="Proteomes" id="UP000034320"/>
    </source>
</evidence>
<dbReference type="Gene3D" id="3.90.470.10">
    <property type="entry name" value="Ribosomal protein L22/L17"/>
    <property type="match status" value="1"/>
</dbReference>
<dbReference type="AlphaFoldDB" id="A0A0G0Z9H4"/>
<keyword evidence="2 7" id="KW-0699">rRNA-binding</keyword>
<protein>
    <recommendedName>
        <fullName evidence="6 7">Large ribosomal subunit protein uL22</fullName>
    </recommendedName>
</protein>
<keyword evidence="5 7" id="KW-0687">Ribonucleoprotein</keyword>
<dbReference type="InterPro" id="IPR036394">
    <property type="entry name" value="Ribosomal_uL22_sf"/>
</dbReference>
<keyword evidence="4 7" id="KW-0689">Ribosomal protein</keyword>
<dbReference type="GO" id="GO:0006412">
    <property type="term" value="P:translation"/>
    <property type="evidence" value="ECO:0007669"/>
    <property type="project" value="UniProtKB-UniRule"/>
</dbReference>
<evidence type="ECO:0000256" key="3">
    <source>
        <dbReference type="ARBA" id="ARBA00022884"/>
    </source>
</evidence>
<organism evidence="12 13">
    <name type="scientific">Candidatus Gottesmanbacteria bacterium GW2011_GWA2_42_18</name>
    <dbReference type="NCBI Taxonomy" id="1618442"/>
    <lineage>
        <taxon>Bacteria</taxon>
        <taxon>Candidatus Gottesmaniibacteriota</taxon>
    </lineage>
</organism>
<keyword evidence="3 7" id="KW-0694">RNA-binding</keyword>
<sequence>MEATAYIKYVKISPKKVKSLAKLTVGLPVTSALERLKFTPGKSSILLLKAILSARANAVNNLKLDEKNLIVSAISIEKGPFLKRWQPVARGTAHAYKKRSSHLKIKVAEKTAKITEKKAELSAENKTAESKPAAKIKEKGRDKKNG</sequence>
<dbReference type="PANTHER" id="PTHR13501:SF8">
    <property type="entry name" value="LARGE RIBOSOMAL SUBUNIT PROTEIN UL22M"/>
    <property type="match status" value="1"/>
</dbReference>
<evidence type="ECO:0000256" key="4">
    <source>
        <dbReference type="ARBA" id="ARBA00022980"/>
    </source>
</evidence>
<dbReference type="InterPro" id="IPR005727">
    <property type="entry name" value="Ribosomal_uL22_bac/chlpt-type"/>
</dbReference>
<evidence type="ECO:0000256" key="8">
    <source>
        <dbReference type="RuleBase" id="RU004005"/>
    </source>
</evidence>
<dbReference type="SUPFAM" id="SSF54843">
    <property type="entry name" value="Ribosomal protein L22"/>
    <property type="match status" value="1"/>
</dbReference>
<accession>A0A0G0Z9H4</accession>
<dbReference type="NCBIfam" id="TIGR01044">
    <property type="entry name" value="rplV_bact"/>
    <property type="match status" value="1"/>
</dbReference>
<comment type="caution">
    <text evidence="12">The sequence shown here is derived from an EMBL/GenBank/DDBJ whole genome shotgun (WGS) entry which is preliminary data.</text>
</comment>
<dbReference type="EMBL" id="LCDD01000041">
    <property type="protein sequence ID" value="KKS45375.1"/>
    <property type="molecule type" value="Genomic_DNA"/>
</dbReference>
<comment type="similarity">
    <text evidence="1 7 8">Belongs to the universal ribosomal protein uL22 family.</text>
</comment>
<feature type="compositionally biased region" description="Basic and acidic residues" evidence="11">
    <location>
        <begin position="135"/>
        <end position="146"/>
    </location>
</feature>
<dbReference type="Pfam" id="PF00237">
    <property type="entry name" value="Ribosomal_L22"/>
    <property type="match status" value="1"/>
</dbReference>
<dbReference type="Proteomes" id="UP000034320">
    <property type="component" value="Unassembled WGS sequence"/>
</dbReference>
<evidence type="ECO:0000256" key="7">
    <source>
        <dbReference type="HAMAP-Rule" id="MF_01331"/>
    </source>
</evidence>
<evidence type="ECO:0000256" key="10">
    <source>
        <dbReference type="RuleBase" id="RU004008"/>
    </source>
</evidence>
<dbReference type="GO" id="GO:0003735">
    <property type="term" value="F:structural constituent of ribosome"/>
    <property type="evidence" value="ECO:0007669"/>
    <property type="project" value="InterPro"/>
</dbReference>
<dbReference type="CDD" id="cd00336">
    <property type="entry name" value="Ribosomal_L22"/>
    <property type="match status" value="1"/>
</dbReference>
<evidence type="ECO:0000256" key="2">
    <source>
        <dbReference type="ARBA" id="ARBA00022730"/>
    </source>
</evidence>
<dbReference type="HAMAP" id="MF_01331_B">
    <property type="entry name" value="Ribosomal_uL22_B"/>
    <property type="match status" value="1"/>
</dbReference>
<comment type="function">
    <text evidence="7">The globular domain of the protein is located near the polypeptide exit tunnel on the outside of the subunit, while an extended beta-hairpin is found that lines the wall of the exit tunnel in the center of the 70S ribosome.</text>
</comment>
<dbReference type="GO" id="GO:0022625">
    <property type="term" value="C:cytosolic large ribosomal subunit"/>
    <property type="evidence" value="ECO:0007669"/>
    <property type="project" value="TreeGrafter"/>
</dbReference>
<proteinExistence type="inferred from homology"/>
<evidence type="ECO:0000256" key="11">
    <source>
        <dbReference type="SAM" id="MobiDB-lite"/>
    </source>
</evidence>
<comment type="function">
    <text evidence="7 10">This protein binds specifically to 23S rRNA; its binding is stimulated by other ribosomal proteins, e.g., L4, L17, and L20. It is important during the early stages of 50S assembly. It makes multiple contacts with different domains of the 23S rRNA in the assembled 50S subunit and ribosome.</text>
</comment>
<comment type="subunit">
    <text evidence="7 9">Part of the 50S ribosomal subunit.</text>
</comment>
<name>A0A0G0Z9H4_9BACT</name>
<evidence type="ECO:0000256" key="9">
    <source>
        <dbReference type="RuleBase" id="RU004006"/>
    </source>
</evidence>
<reference evidence="12 13" key="1">
    <citation type="journal article" date="2015" name="Nature">
        <title>rRNA introns, odd ribosomes, and small enigmatic genomes across a large radiation of phyla.</title>
        <authorList>
            <person name="Brown C.T."/>
            <person name="Hug L.A."/>
            <person name="Thomas B.C."/>
            <person name="Sharon I."/>
            <person name="Castelle C.J."/>
            <person name="Singh A."/>
            <person name="Wilkins M.J."/>
            <person name="Williams K.H."/>
            <person name="Banfield J.F."/>
        </authorList>
    </citation>
    <scope>NUCLEOTIDE SEQUENCE [LARGE SCALE GENOMIC DNA]</scope>
</reference>
<evidence type="ECO:0000256" key="5">
    <source>
        <dbReference type="ARBA" id="ARBA00023274"/>
    </source>
</evidence>